<feature type="domain" description="N-acetyltransferase" evidence="1">
    <location>
        <begin position="7"/>
        <end position="166"/>
    </location>
</feature>
<evidence type="ECO:0000259" key="1">
    <source>
        <dbReference type="PROSITE" id="PS51186"/>
    </source>
</evidence>
<evidence type="ECO:0000313" key="3">
    <source>
        <dbReference type="Proteomes" id="UP000027822"/>
    </source>
</evidence>
<reference evidence="2 3" key="1">
    <citation type="submission" date="2014-06" db="EMBL/GenBank/DDBJ databases">
        <title>Draft genome sequence of Bacillus manliponensis JCM 15802 (MCCC 1A00708).</title>
        <authorList>
            <person name="Lai Q."/>
            <person name="Liu Y."/>
            <person name="Shao Z."/>
        </authorList>
    </citation>
    <scope>NUCLEOTIDE SEQUENCE [LARGE SCALE GENOMIC DNA]</scope>
    <source>
        <strain evidence="2 3">JCM 15802</strain>
    </source>
</reference>
<dbReference type="GO" id="GO:0016747">
    <property type="term" value="F:acyltransferase activity, transferring groups other than amino-acyl groups"/>
    <property type="evidence" value="ECO:0007669"/>
    <property type="project" value="InterPro"/>
</dbReference>
<dbReference type="Gene3D" id="3.40.630.30">
    <property type="match status" value="1"/>
</dbReference>
<sequence>MMKILKMLQEECTIEIKEQIFSLMKEEWPEAFEGLDEEILWPDSLEINPVSFVLILDGIVMSHVAVVSKEIEHEGEKYTAYGLSEVMTNSLYRKRGYGLLLIQTAYSYIKQQGADVSIFTCDPHLVPFYKQGGWEQLQSACLVGGTRRKPFRSDSLEKCTMVKFFSEKAQKNRDTFEEADIYLELREKQLW</sequence>
<dbReference type="PROSITE" id="PS51186">
    <property type="entry name" value="GNAT"/>
    <property type="match status" value="1"/>
</dbReference>
<organism evidence="2 3">
    <name type="scientific">Bacillus manliponensis</name>
    <dbReference type="NCBI Taxonomy" id="574376"/>
    <lineage>
        <taxon>Bacteria</taxon>
        <taxon>Bacillati</taxon>
        <taxon>Bacillota</taxon>
        <taxon>Bacilli</taxon>
        <taxon>Bacillales</taxon>
        <taxon>Bacillaceae</taxon>
        <taxon>Bacillus</taxon>
        <taxon>Bacillus cereus group</taxon>
    </lineage>
</organism>
<keyword evidence="2" id="KW-0808">Transferase</keyword>
<dbReference type="Pfam" id="PF13527">
    <property type="entry name" value="Acetyltransf_9"/>
    <property type="match status" value="1"/>
</dbReference>
<comment type="caution">
    <text evidence="2">The sequence shown here is derived from an EMBL/GenBank/DDBJ whole genome shotgun (WGS) entry which is preliminary data.</text>
</comment>
<dbReference type="STRING" id="574376.BAMA_20680"/>
<proteinExistence type="predicted"/>
<dbReference type="OrthoDB" id="7017613at2"/>
<accession>A0A073JZJ0</accession>
<gene>
    <name evidence="2" type="ORF">BAMA_20680</name>
</gene>
<dbReference type="EMBL" id="JOTN01000006">
    <property type="protein sequence ID" value="KEK19675.1"/>
    <property type="molecule type" value="Genomic_DNA"/>
</dbReference>
<dbReference type="InterPro" id="IPR016181">
    <property type="entry name" value="Acyl_CoA_acyltransferase"/>
</dbReference>
<dbReference type="InterPro" id="IPR000182">
    <property type="entry name" value="GNAT_dom"/>
</dbReference>
<dbReference type="Proteomes" id="UP000027822">
    <property type="component" value="Unassembled WGS sequence"/>
</dbReference>
<evidence type="ECO:0000313" key="2">
    <source>
        <dbReference type="EMBL" id="KEK19675.1"/>
    </source>
</evidence>
<dbReference type="AlphaFoldDB" id="A0A073JZJ0"/>
<keyword evidence="3" id="KW-1185">Reference proteome</keyword>
<dbReference type="eggNOG" id="COG0456">
    <property type="taxonomic scope" value="Bacteria"/>
</dbReference>
<dbReference type="SUPFAM" id="SSF55729">
    <property type="entry name" value="Acyl-CoA N-acyltransferases (Nat)"/>
    <property type="match status" value="1"/>
</dbReference>
<protein>
    <submittedName>
        <fullName evidence="2">Acetyltransferase</fullName>
    </submittedName>
</protein>
<name>A0A073JZJ0_9BACI</name>